<dbReference type="HOGENOM" id="CLU_1149861_0_0_2"/>
<dbReference type="Proteomes" id="UP000001137">
    <property type="component" value="Chromosome"/>
</dbReference>
<name>A8MA02_CALMQ</name>
<keyword evidence="3" id="KW-1185">Reference proteome</keyword>
<dbReference type="STRING" id="397948.Cmaq_1650"/>
<evidence type="ECO:0008006" key="4">
    <source>
        <dbReference type="Google" id="ProtNLM"/>
    </source>
</evidence>
<dbReference type="KEGG" id="cma:Cmaq_1650"/>
<protein>
    <recommendedName>
        <fullName evidence="4">SHOCT domain-containing protein</fullName>
    </recommendedName>
</protein>
<dbReference type="EMBL" id="CP000852">
    <property type="protein sequence ID" value="ABW02473.1"/>
    <property type="molecule type" value="Genomic_DNA"/>
</dbReference>
<evidence type="ECO:0000256" key="1">
    <source>
        <dbReference type="SAM" id="Coils"/>
    </source>
</evidence>
<keyword evidence="1" id="KW-0175">Coiled coil</keyword>
<dbReference type="eggNOG" id="arCOG03733">
    <property type="taxonomic scope" value="Archaea"/>
</dbReference>
<organism evidence="2 3">
    <name type="scientific">Caldivirga maquilingensis (strain ATCC 700844 / DSM 13496 / JCM 10307 / IC-167)</name>
    <dbReference type="NCBI Taxonomy" id="397948"/>
    <lineage>
        <taxon>Archaea</taxon>
        <taxon>Thermoproteota</taxon>
        <taxon>Thermoprotei</taxon>
        <taxon>Thermoproteales</taxon>
        <taxon>Thermoproteaceae</taxon>
        <taxon>Caldivirga</taxon>
    </lineage>
</organism>
<reference evidence="2 3" key="1">
    <citation type="submission" date="2007-10" db="EMBL/GenBank/DDBJ databases">
        <title>Complete sequence of Caldivirga maquilingensis IC-167.</title>
        <authorList>
            <consortium name="US DOE Joint Genome Institute"/>
            <person name="Copeland A."/>
            <person name="Lucas S."/>
            <person name="Lapidus A."/>
            <person name="Barry K."/>
            <person name="Glavina del Rio T."/>
            <person name="Dalin E."/>
            <person name="Tice H."/>
            <person name="Pitluck S."/>
            <person name="Saunders E."/>
            <person name="Brettin T."/>
            <person name="Bruce D."/>
            <person name="Detter J.C."/>
            <person name="Han C."/>
            <person name="Schmutz J."/>
            <person name="Larimer F."/>
            <person name="Land M."/>
            <person name="Hauser L."/>
            <person name="Kyrpides N."/>
            <person name="Ivanova N."/>
            <person name="Biddle J.F."/>
            <person name="Zhang Z."/>
            <person name="Fitz-Gibbon S.T."/>
            <person name="Lowe T.M."/>
            <person name="Saltikov C."/>
            <person name="House C.H."/>
            <person name="Richardson P."/>
        </authorList>
    </citation>
    <scope>NUCLEOTIDE SEQUENCE [LARGE SCALE GENOMIC DNA]</scope>
    <source>
        <strain evidence="3">ATCC 700844 / DSM 13496 / JCM 10307 / IC-167</strain>
    </source>
</reference>
<evidence type="ECO:0000313" key="3">
    <source>
        <dbReference type="Proteomes" id="UP000001137"/>
    </source>
</evidence>
<gene>
    <name evidence="2" type="ordered locus">Cmaq_1650</name>
</gene>
<accession>A8MA02</accession>
<feature type="coiled-coil region" evidence="1">
    <location>
        <begin position="136"/>
        <end position="198"/>
    </location>
</feature>
<proteinExistence type="predicted"/>
<dbReference type="AlphaFoldDB" id="A8MA02"/>
<evidence type="ECO:0000313" key="2">
    <source>
        <dbReference type="EMBL" id="ABW02473.1"/>
    </source>
</evidence>
<sequence length="250" mass="28687">MRNVCPLLKKTEGGYICGAVDRTVNPEAWYCFMDYPSCPLYINYIRRQRSQETQVVAQTQQATTEVKPIVTVTQQAPVRTAISEPEDEAVSKLRSILDSMQGRVKALDETWRDYEDKANTAKSELDKNEHLIMQYIASLEGIKANLEESIKELEYRRNAGIIDEESYNKAREYVDKRLSNVSQQLSEMKEMFNKIQESILMHYKRVLSESTEAAKVKLSLAKLEELYRTGKVSKEVYEKIKAQLAVIGGQ</sequence>